<feature type="compositionally biased region" description="Low complexity" evidence="13">
    <location>
        <begin position="40"/>
        <end position="64"/>
    </location>
</feature>
<dbReference type="GO" id="GO:0009245">
    <property type="term" value="P:lipid A biosynthetic process"/>
    <property type="evidence" value="ECO:0007669"/>
    <property type="project" value="UniProtKB-KW"/>
</dbReference>
<evidence type="ECO:0000313" key="14">
    <source>
        <dbReference type="EMBL" id="CAD8700990.1"/>
    </source>
</evidence>
<feature type="region of interest" description="Disordered" evidence="13">
    <location>
        <begin position="36"/>
        <end position="108"/>
    </location>
</feature>
<comment type="similarity">
    <text evidence="3">Belongs to the LpxC family.</text>
</comment>
<evidence type="ECO:0000256" key="8">
    <source>
        <dbReference type="ARBA" id="ARBA00022801"/>
    </source>
</evidence>
<dbReference type="GO" id="GO:2001289">
    <property type="term" value="P:lipid X metabolic process"/>
    <property type="evidence" value="ECO:0007669"/>
    <property type="project" value="UniProtKB-ARBA"/>
</dbReference>
<dbReference type="PANTHER" id="PTHR33694">
    <property type="entry name" value="UDP-3-O-ACYL-N-ACETYLGLUCOSAMINE DEACETYLASE 1, MITOCHONDRIAL-RELATED"/>
    <property type="match status" value="1"/>
</dbReference>
<dbReference type="EMBL" id="HBFC01006520">
    <property type="protein sequence ID" value="CAD8700990.1"/>
    <property type="molecule type" value="Transcribed_RNA"/>
</dbReference>
<dbReference type="SUPFAM" id="SSF54211">
    <property type="entry name" value="Ribosomal protein S5 domain 2-like"/>
    <property type="match status" value="3"/>
</dbReference>
<dbReference type="InterPro" id="IPR015870">
    <property type="entry name" value="UDP-acyl_N-AcGlcN_deAcase_N"/>
</dbReference>
<sequence>MLSATGSTVAPLRCRTMIATGPTIAAARATVPRGACSARAAPGSGFRAPSGAAAARGAVGPSAGALGGRRATRLSLQAPGRRASSTSAPTAPRAAADGASGGPARNTSATRIQLADAAPPRPFFDSKEANDGYASFNSRDELKAAALADRHDIPTPPLSQPHQQTLRRSFTMLGQGLHSGEVETIRVCPAFAGEGRYFVRVPAGSIPAEAADEEDGGAFSRKGMSSEEVEDSVLEQLRAMISNVDEGKDGTAERAAELKKNNVRKQERPDDFTIAGPRIPAALVLVQDNLRLSTRLELAGAAPDEGFVGTVEHLLSALEASGVDNARIEVEGSGEIPILDGSAYQFCYDLARVGLVPAEGAGAGGATSAPVPRMAWKPTETVMVSEGDAFIMFNPDAVTKLTYGIDFTYKSRAIGKQWESWTPTEDGTYVDVIARARTFSTMSDIMAYFRAGYIRGGTEHCALIANGDKFWNPPMLLPHENARHKLLDLIGDLSLLAEPGMSGVPVGHIVAYKAGHNLHAKFAQKMAALCAGGGAVKVPAELWTREIGPAQHGDRGAWGVDNVVPIDGDQRTLPID</sequence>
<evidence type="ECO:0000256" key="13">
    <source>
        <dbReference type="SAM" id="MobiDB-lite"/>
    </source>
</evidence>
<keyword evidence="8" id="KW-0378">Hydrolase</keyword>
<comment type="cofactor">
    <cofactor evidence="1">
        <name>Zn(2+)</name>
        <dbReference type="ChEBI" id="CHEBI:29105"/>
    </cofactor>
</comment>
<dbReference type="GO" id="GO:0016020">
    <property type="term" value="C:membrane"/>
    <property type="evidence" value="ECO:0007669"/>
    <property type="project" value="GOC"/>
</dbReference>
<evidence type="ECO:0000256" key="4">
    <source>
        <dbReference type="ARBA" id="ARBA00012745"/>
    </source>
</evidence>
<evidence type="ECO:0000256" key="7">
    <source>
        <dbReference type="ARBA" id="ARBA00022723"/>
    </source>
</evidence>
<dbReference type="InterPro" id="IPR011334">
    <property type="entry name" value="UDP-acyl_GlcNac_deAcase_C"/>
</dbReference>
<dbReference type="AlphaFoldDB" id="A0A7S0X5U0"/>
<keyword evidence="10" id="KW-0443">Lipid metabolism</keyword>
<organism evidence="14">
    <name type="scientific">Mantoniella antarctica</name>
    <dbReference type="NCBI Taxonomy" id="81844"/>
    <lineage>
        <taxon>Eukaryota</taxon>
        <taxon>Viridiplantae</taxon>
        <taxon>Chlorophyta</taxon>
        <taxon>Mamiellophyceae</taxon>
        <taxon>Mamiellales</taxon>
        <taxon>Mamiellaceae</taxon>
        <taxon>Mantoniella</taxon>
    </lineage>
</organism>
<reference evidence="14" key="1">
    <citation type="submission" date="2021-01" db="EMBL/GenBank/DDBJ databases">
        <authorList>
            <person name="Corre E."/>
            <person name="Pelletier E."/>
            <person name="Niang G."/>
            <person name="Scheremetjew M."/>
            <person name="Finn R."/>
            <person name="Kale V."/>
            <person name="Holt S."/>
            <person name="Cochrane G."/>
            <person name="Meng A."/>
            <person name="Brown T."/>
            <person name="Cohen L."/>
        </authorList>
    </citation>
    <scope>NUCLEOTIDE SEQUENCE</scope>
    <source>
        <strain evidence="14">SL-175</strain>
    </source>
</reference>
<evidence type="ECO:0000256" key="9">
    <source>
        <dbReference type="ARBA" id="ARBA00022833"/>
    </source>
</evidence>
<dbReference type="UniPathway" id="UPA00359">
    <property type="reaction ID" value="UER00478"/>
</dbReference>
<comment type="pathway">
    <text evidence="2">Glycolipid biosynthesis; lipid IV(A) biosynthesis; lipid IV(A) from (3R)-3-hydroxytetradecanoyl-[acyl-carrier-protein] and UDP-N-acetyl-alpha-D-glucosamine: step 2/6.</text>
</comment>
<dbReference type="Gene3D" id="3.30.230.20">
    <property type="entry name" value="lpxc deacetylase, domain 1"/>
    <property type="match status" value="2"/>
</dbReference>
<evidence type="ECO:0000256" key="6">
    <source>
        <dbReference type="ARBA" id="ARBA00022556"/>
    </source>
</evidence>
<name>A0A7S0X5U0_9CHLO</name>
<comment type="catalytic activity">
    <reaction evidence="11">
        <text>a UDP-3-O-[(3R)-3-hydroxyacyl]-N-acetyl-alpha-D-glucosamine + H2O = a UDP-3-O-[(3R)-3-hydroxyacyl]-alpha-D-glucosamine + acetate</text>
        <dbReference type="Rhea" id="RHEA:67816"/>
        <dbReference type="ChEBI" id="CHEBI:15377"/>
        <dbReference type="ChEBI" id="CHEBI:30089"/>
        <dbReference type="ChEBI" id="CHEBI:137740"/>
        <dbReference type="ChEBI" id="CHEBI:173225"/>
        <dbReference type="EC" id="3.5.1.108"/>
    </reaction>
</comment>
<feature type="compositionally biased region" description="Low complexity" evidence="13">
    <location>
        <begin position="80"/>
        <end position="105"/>
    </location>
</feature>
<evidence type="ECO:0000256" key="2">
    <source>
        <dbReference type="ARBA" id="ARBA00005002"/>
    </source>
</evidence>
<keyword evidence="7" id="KW-0479">Metal-binding</keyword>
<proteinExistence type="inferred from homology"/>
<comment type="function">
    <text evidence="12">Involved in the biosynthesis of lipid A, a phosphorylated glycolipid that in bacteria anchors the lipopolysaccharide to the outer membrane of the cell. Lipid A-like molecules in plants may serve as structural components of the outer membranes of mitochondria and/or chloroplasts, or may be involved in signal transduction or plant defense responses.</text>
</comment>
<keyword evidence="5" id="KW-0444">Lipid biosynthesis</keyword>
<evidence type="ECO:0000256" key="3">
    <source>
        <dbReference type="ARBA" id="ARBA00006170"/>
    </source>
</evidence>
<dbReference type="InterPro" id="IPR020568">
    <property type="entry name" value="Ribosomal_Su5_D2-typ_SF"/>
</dbReference>
<keyword evidence="9" id="KW-0862">Zinc</keyword>
<accession>A0A7S0X5U0</accession>
<dbReference type="InterPro" id="IPR004463">
    <property type="entry name" value="UDP-acyl_GlcNac_deAcase"/>
</dbReference>
<dbReference type="Gene3D" id="3.30.1700.10">
    <property type="entry name" value="lpxc deacetylase, domain 2"/>
    <property type="match status" value="1"/>
</dbReference>
<protein>
    <recommendedName>
        <fullName evidence="4">UDP-3-O-acyl-N-acetylglucosamine deacetylase</fullName>
        <ecNumber evidence="4">3.5.1.108</ecNumber>
    </recommendedName>
</protein>
<dbReference type="GO" id="GO:0103117">
    <property type="term" value="F:UDP-3-O-acyl-N-acetylglucosamine deacetylase activity"/>
    <property type="evidence" value="ECO:0007669"/>
    <property type="project" value="UniProtKB-EC"/>
</dbReference>
<evidence type="ECO:0000256" key="11">
    <source>
        <dbReference type="ARBA" id="ARBA00024535"/>
    </source>
</evidence>
<dbReference type="EC" id="3.5.1.108" evidence="4"/>
<gene>
    <name evidence="14" type="ORF">MANT1106_LOCUS3672</name>
</gene>
<dbReference type="GO" id="GO:0046872">
    <property type="term" value="F:metal ion binding"/>
    <property type="evidence" value="ECO:0007669"/>
    <property type="project" value="UniProtKB-KW"/>
</dbReference>
<evidence type="ECO:0000256" key="10">
    <source>
        <dbReference type="ARBA" id="ARBA00023098"/>
    </source>
</evidence>
<feature type="region of interest" description="Disordered" evidence="13">
    <location>
        <begin position="208"/>
        <end position="227"/>
    </location>
</feature>
<dbReference type="PANTHER" id="PTHR33694:SF1">
    <property type="entry name" value="UDP-3-O-ACYL-N-ACETYLGLUCOSAMINE DEACETYLASE 1, MITOCHONDRIAL-RELATED"/>
    <property type="match status" value="1"/>
</dbReference>
<evidence type="ECO:0000256" key="1">
    <source>
        <dbReference type="ARBA" id="ARBA00001947"/>
    </source>
</evidence>
<dbReference type="Pfam" id="PF03331">
    <property type="entry name" value="LpxC"/>
    <property type="match status" value="2"/>
</dbReference>
<keyword evidence="6" id="KW-0441">Lipid A biosynthesis</keyword>
<evidence type="ECO:0000256" key="12">
    <source>
        <dbReference type="ARBA" id="ARBA00024987"/>
    </source>
</evidence>
<evidence type="ECO:0000256" key="5">
    <source>
        <dbReference type="ARBA" id="ARBA00022516"/>
    </source>
</evidence>